<accession>A0A8S5P493</accession>
<name>A0A8S5P493_9CAUD</name>
<protein>
    <submittedName>
        <fullName evidence="1">Uncharacterized protein</fullName>
    </submittedName>
</protein>
<dbReference type="EMBL" id="BK015323">
    <property type="protein sequence ID" value="DAE01267.1"/>
    <property type="molecule type" value="Genomic_DNA"/>
</dbReference>
<organism evidence="1">
    <name type="scientific">Siphoviridae sp. ctJcm18</name>
    <dbReference type="NCBI Taxonomy" id="2825433"/>
    <lineage>
        <taxon>Viruses</taxon>
        <taxon>Duplodnaviria</taxon>
        <taxon>Heunggongvirae</taxon>
        <taxon>Uroviricota</taxon>
        <taxon>Caudoviricetes</taxon>
    </lineage>
</organism>
<proteinExistence type="predicted"/>
<sequence>MKLLDISWGELWVAKREKESPPCRLKRLPRYTLKRVGGLGDKVRKKHSGTFASDEPEKVLPFDEGLLKGRRFSFRLLIFNFLGWWWGKLKNLPLGN</sequence>
<evidence type="ECO:0000313" key="1">
    <source>
        <dbReference type="EMBL" id="DAE01267.1"/>
    </source>
</evidence>
<reference evidence="1" key="1">
    <citation type="journal article" date="2021" name="Proc. Natl. Acad. Sci. U.S.A.">
        <title>A Catalog of Tens of Thousands of Viruses from Human Metagenomes Reveals Hidden Associations with Chronic Diseases.</title>
        <authorList>
            <person name="Tisza M.J."/>
            <person name="Buck C.B."/>
        </authorList>
    </citation>
    <scope>NUCLEOTIDE SEQUENCE</scope>
    <source>
        <strain evidence="1">CtJcm18</strain>
    </source>
</reference>